<evidence type="ECO:0000256" key="11">
    <source>
        <dbReference type="ARBA" id="ARBA00022932"/>
    </source>
</evidence>
<dbReference type="PANTHER" id="PTHR42648">
    <property type="entry name" value="TRANSPOSASE, PUTATIVE-RELATED"/>
    <property type="match status" value="1"/>
</dbReference>
<dbReference type="GO" id="GO:0032196">
    <property type="term" value="P:transposition"/>
    <property type="evidence" value="ECO:0007669"/>
    <property type="project" value="UniProtKB-KW"/>
</dbReference>
<keyword evidence="11" id="KW-0239">DNA-directed DNA polymerase</keyword>
<dbReference type="GO" id="GO:0046872">
    <property type="term" value="F:metal ion binding"/>
    <property type="evidence" value="ECO:0007669"/>
    <property type="project" value="UniProtKB-KW"/>
</dbReference>
<dbReference type="STRING" id="34475.A0A4Y9YCY8"/>
<dbReference type="InterPro" id="IPR036397">
    <property type="entry name" value="RNaseH_sf"/>
</dbReference>
<keyword evidence="2" id="KW-0548">Nucleotidyltransferase</keyword>
<keyword evidence="9" id="KW-0229">DNA integration</keyword>
<evidence type="ECO:0000256" key="13">
    <source>
        <dbReference type="ARBA" id="ARBA00023268"/>
    </source>
</evidence>
<evidence type="ECO:0000256" key="16">
    <source>
        <dbReference type="SAM" id="MobiDB-lite"/>
    </source>
</evidence>
<evidence type="ECO:0000259" key="17">
    <source>
        <dbReference type="PROSITE" id="PS50994"/>
    </source>
</evidence>
<evidence type="ECO:0000256" key="10">
    <source>
        <dbReference type="ARBA" id="ARBA00022918"/>
    </source>
</evidence>
<keyword evidence="4" id="KW-0479">Metal-binding</keyword>
<comment type="catalytic activity">
    <reaction evidence="14">
        <text>DNA(n) + a 2'-deoxyribonucleoside 5'-triphosphate = DNA(n+1) + diphosphate</text>
        <dbReference type="Rhea" id="RHEA:22508"/>
        <dbReference type="Rhea" id="RHEA-COMP:17339"/>
        <dbReference type="Rhea" id="RHEA-COMP:17340"/>
        <dbReference type="ChEBI" id="CHEBI:33019"/>
        <dbReference type="ChEBI" id="CHEBI:61560"/>
        <dbReference type="ChEBI" id="CHEBI:173112"/>
        <dbReference type="EC" id="2.7.7.49"/>
    </reaction>
</comment>
<keyword evidence="12" id="KW-0233">DNA recombination</keyword>
<dbReference type="Gene3D" id="3.30.420.10">
    <property type="entry name" value="Ribonuclease H-like superfamily/Ribonuclease H"/>
    <property type="match status" value="1"/>
</dbReference>
<keyword evidence="11" id="KW-0808">Transferase</keyword>
<evidence type="ECO:0000256" key="3">
    <source>
        <dbReference type="ARBA" id="ARBA00022722"/>
    </source>
</evidence>
<dbReference type="GO" id="GO:0005634">
    <property type="term" value="C:nucleus"/>
    <property type="evidence" value="ECO:0007669"/>
    <property type="project" value="UniProtKB-ARBA"/>
</dbReference>
<accession>A0A4Y9YCY8</accession>
<dbReference type="GO" id="GO:0003964">
    <property type="term" value="F:RNA-directed DNA polymerase activity"/>
    <property type="evidence" value="ECO:0007669"/>
    <property type="project" value="UniProtKB-KW"/>
</dbReference>
<dbReference type="GO" id="GO:0016787">
    <property type="term" value="F:hydrolase activity"/>
    <property type="evidence" value="ECO:0007669"/>
    <property type="project" value="UniProtKB-KW"/>
</dbReference>
<dbReference type="GO" id="GO:0003723">
    <property type="term" value="F:RNA binding"/>
    <property type="evidence" value="ECO:0007669"/>
    <property type="project" value="UniProtKB-KW"/>
</dbReference>
<keyword evidence="5" id="KW-0255">Endonuclease</keyword>
<evidence type="ECO:0000256" key="8">
    <source>
        <dbReference type="ARBA" id="ARBA00022884"/>
    </source>
</evidence>
<organism evidence="18 19">
    <name type="scientific">Rhodofomes roseus</name>
    <dbReference type="NCBI Taxonomy" id="34475"/>
    <lineage>
        <taxon>Eukaryota</taxon>
        <taxon>Fungi</taxon>
        <taxon>Dikarya</taxon>
        <taxon>Basidiomycota</taxon>
        <taxon>Agaricomycotina</taxon>
        <taxon>Agaricomycetes</taxon>
        <taxon>Polyporales</taxon>
        <taxon>Rhodofomes</taxon>
    </lineage>
</organism>
<keyword evidence="7" id="KW-0460">Magnesium</keyword>
<dbReference type="InterPro" id="IPR012337">
    <property type="entry name" value="RNaseH-like_sf"/>
</dbReference>
<keyword evidence="1" id="KW-0815">Transposition</keyword>
<evidence type="ECO:0000256" key="6">
    <source>
        <dbReference type="ARBA" id="ARBA00022801"/>
    </source>
</evidence>
<evidence type="ECO:0000256" key="12">
    <source>
        <dbReference type="ARBA" id="ARBA00023172"/>
    </source>
</evidence>
<feature type="region of interest" description="Disordered" evidence="16">
    <location>
        <begin position="280"/>
        <end position="299"/>
    </location>
</feature>
<keyword evidence="8" id="KW-0694">RNA-binding</keyword>
<dbReference type="PROSITE" id="PS50994">
    <property type="entry name" value="INTEGRASE"/>
    <property type="match status" value="1"/>
</dbReference>
<dbReference type="GO" id="GO:0006310">
    <property type="term" value="P:DNA recombination"/>
    <property type="evidence" value="ECO:0007669"/>
    <property type="project" value="UniProtKB-KW"/>
</dbReference>
<dbReference type="PANTHER" id="PTHR42648:SF11">
    <property type="entry name" value="TRANSPOSON TY4-P GAG-POL POLYPROTEIN"/>
    <property type="match status" value="1"/>
</dbReference>
<feature type="compositionally biased region" description="Low complexity" evidence="16">
    <location>
        <begin position="163"/>
        <end position="175"/>
    </location>
</feature>
<evidence type="ECO:0000256" key="7">
    <source>
        <dbReference type="ARBA" id="ARBA00022842"/>
    </source>
</evidence>
<dbReference type="SUPFAM" id="SSF56672">
    <property type="entry name" value="DNA/RNA polymerases"/>
    <property type="match status" value="1"/>
</dbReference>
<dbReference type="GO" id="GO:0003887">
    <property type="term" value="F:DNA-directed DNA polymerase activity"/>
    <property type="evidence" value="ECO:0007669"/>
    <property type="project" value="UniProtKB-KW"/>
</dbReference>
<keyword evidence="6" id="KW-0378">Hydrolase</keyword>
<dbReference type="AlphaFoldDB" id="A0A4Y9YCY8"/>
<name>A0A4Y9YCY8_9APHY</name>
<feature type="compositionally biased region" description="Basic and acidic residues" evidence="16">
    <location>
        <begin position="280"/>
        <end position="289"/>
    </location>
</feature>
<proteinExistence type="predicted"/>
<sequence>MYEPPFYYEWLQRNQKAQGSICLCLTSCVKAAVKSKATSKALYDKQTPAGVYKEFRTAINAQIPPNEHPNPTFANITAAFDKLAGKGINIPAPLRVLNALPSWYDTVVTTILQAKELTEMKINYVWESVVIAYEQGGKQASSSQSVKKISAVKRKHGEPNFNQQQQRQDGSSSSGAKEGQGKGKVKSCANQGDHTDSAHLASQALIVGPTTSKVVEIAPLGSKSHTVTTCPAKTGHSKNAHQWLKSALELTKDINVPGTSQHLTTLAEVVDNSARIKEYLSDSESESRASKRSRHGSEVGHAINVIMDGTYNSYDKDEGPTTQDPLDWGSDGQYNIDDELANAAGLGEDFDAGYYILYYDDYTSNAWTVNLRNKSAAITATHQFLAMAKNQYGKKVKKWMSDAGGEYKSEVFDKMLKDEGIQILQSLPHTPQENGRVERLNRTIMDKAEAMRHVYLNPGGNLRLSTLFISTTGHQSDPDQPSGSSSGSDDDEVEELLMAQLCREGGVGLVNMLLAKVLPLVDQDSPKSSIRKWTFRDISKLPKEEQEKWKAACCREELEALHKRGVYELVDHPKGRRVTKNHWVFDVKTDGRKKARLVAKGYSQIEGLDYDQVFSPVIHFETVCLILTLAALKGMHISGLDVHNAYLYGKLNEEIYMEQPEHFKAKGQEHRVLRLLCALYGLKQAGLAWWRTLNESLKELGFTRLVSDAGIFIYKTKDGHFVLVIVYVDDALFCGKDKSLVAKLKNCFMKNWECHNLGNVKEFLCMRITRKGDNIHLDQTAYLETVLQRCGMQNAKSAPTPLPVGHKPEPHTCLVDHAL</sequence>
<keyword evidence="10" id="KW-0695">RNA-directed DNA polymerase</keyword>
<feature type="compositionally biased region" description="Low complexity" evidence="16">
    <location>
        <begin position="478"/>
        <end position="487"/>
    </location>
</feature>
<evidence type="ECO:0000256" key="14">
    <source>
        <dbReference type="ARBA" id="ARBA00048173"/>
    </source>
</evidence>
<evidence type="ECO:0000256" key="4">
    <source>
        <dbReference type="ARBA" id="ARBA00022723"/>
    </source>
</evidence>
<dbReference type="GO" id="GO:0004519">
    <property type="term" value="F:endonuclease activity"/>
    <property type="evidence" value="ECO:0007669"/>
    <property type="project" value="UniProtKB-KW"/>
</dbReference>
<keyword evidence="13" id="KW-0511">Multifunctional enzyme</keyword>
<feature type="region of interest" description="Disordered" evidence="16">
    <location>
        <begin position="471"/>
        <end position="491"/>
    </location>
</feature>
<reference evidence="18 19" key="1">
    <citation type="submission" date="2019-01" db="EMBL/GenBank/DDBJ databases">
        <title>Genome sequencing of the rare red list fungi Fomitopsis rosea.</title>
        <authorList>
            <person name="Buettner E."/>
            <person name="Kellner H."/>
        </authorList>
    </citation>
    <scope>NUCLEOTIDE SEQUENCE [LARGE SCALE GENOMIC DNA]</scope>
    <source>
        <strain evidence="18 19">DSM 105464</strain>
    </source>
</reference>
<dbReference type="InterPro" id="IPR043502">
    <property type="entry name" value="DNA/RNA_pol_sf"/>
</dbReference>
<dbReference type="SUPFAM" id="SSF53098">
    <property type="entry name" value="Ribonuclease H-like"/>
    <property type="match status" value="1"/>
</dbReference>
<evidence type="ECO:0000256" key="15">
    <source>
        <dbReference type="ARBA" id="ARBA00049244"/>
    </source>
</evidence>
<evidence type="ECO:0000256" key="5">
    <source>
        <dbReference type="ARBA" id="ARBA00022759"/>
    </source>
</evidence>
<feature type="domain" description="Integrase catalytic" evidence="17">
    <location>
        <begin position="321"/>
        <end position="447"/>
    </location>
</feature>
<evidence type="ECO:0000256" key="1">
    <source>
        <dbReference type="ARBA" id="ARBA00022578"/>
    </source>
</evidence>
<keyword evidence="3" id="KW-0540">Nuclease</keyword>
<dbReference type="InterPro" id="IPR013103">
    <property type="entry name" value="RVT_2"/>
</dbReference>
<evidence type="ECO:0000256" key="9">
    <source>
        <dbReference type="ARBA" id="ARBA00022908"/>
    </source>
</evidence>
<dbReference type="InterPro" id="IPR001584">
    <property type="entry name" value="Integrase_cat-core"/>
</dbReference>
<protein>
    <recommendedName>
        <fullName evidence="17">Integrase catalytic domain-containing protein</fullName>
    </recommendedName>
</protein>
<comment type="catalytic activity">
    <reaction evidence="15">
        <text>DNA(n) + a 2'-deoxyribonucleoside 5'-triphosphate = DNA(n+1) + diphosphate</text>
        <dbReference type="Rhea" id="RHEA:22508"/>
        <dbReference type="Rhea" id="RHEA-COMP:17339"/>
        <dbReference type="Rhea" id="RHEA-COMP:17340"/>
        <dbReference type="ChEBI" id="CHEBI:33019"/>
        <dbReference type="ChEBI" id="CHEBI:61560"/>
        <dbReference type="ChEBI" id="CHEBI:173112"/>
        <dbReference type="EC" id="2.7.7.7"/>
    </reaction>
</comment>
<dbReference type="InterPro" id="IPR039537">
    <property type="entry name" value="Retrotran_Ty1/copia-like"/>
</dbReference>
<dbReference type="EMBL" id="SEKV01000255">
    <property type="protein sequence ID" value="TFY60406.1"/>
    <property type="molecule type" value="Genomic_DNA"/>
</dbReference>
<gene>
    <name evidence="18" type="ORF">EVJ58_g5173</name>
</gene>
<evidence type="ECO:0000313" key="19">
    <source>
        <dbReference type="Proteomes" id="UP000298390"/>
    </source>
</evidence>
<dbReference type="Pfam" id="PF07727">
    <property type="entry name" value="RVT_2"/>
    <property type="match status" value="1"/>
</dbReference>
<dbReference type="Proteomes" id="UP000298390">
    <property type="component" value="Unassembled WGS sequence"/>
</dbReference>
<dbReference type="GO" id="GO:0015074">
    <property type="term" value="P:DNA integration"/>
    <property type="evidence" value="ECO:0007669"/>
    <property type="project" value="UniProtKB-KW"/>
</dbReference>
<evidence type="ECO:0000256" key="2">
    <source>
        <dbReference type="ARBA" id="ARBA00022695"/>
    </source>
</evidence>
<evidence type="ECO:0000313" key="18">
    <source>
        <dbReference type="EMBL" id="TFY60406.1"/>
    </source>
</evidence>
<comment type="caution">
    <text evidence="18">The sequence shown here is derived from an EMBL/GenBank/DDBJ whole genome shotgun (WGS) entry which is preliminary data.</text>
</comment>
<feature type="region of interest" description="Disordered" evidence="16">
    <location>
        <begin position="143"/>
        <end position="194"/>
    </location>
</feature>